<proteinExistence type="predicted"/>
<comment type="caution">
    <text evidence="7">The sequence shown here is derived from an EMBL/GenBank/DDBJ whole genome shotgun (WGS) entry which is preliminary data.</text>
</comment>
<evidence type="ECO:0000256" key="5">
    <source>
        <dbReference type="ARBA" id="ARBA00023125"/>
    </source>
</evidence>
<evidence type="ECO:0000256" key="1">
    <source>
        <dbReference type="ARBA" id="ARBA00022723"/>
    </source>
</evidence>
<keyword evidence="2" id="KW-0863">Zinc-finger</keyword>
<dbReference type="Proteomes" id="UP000436088">
    <property type="component" value="Unassembled WGS sequence"/>
</dbReference>
<keyword evidence="5" id="KW-0238">DNA-binding</keyword>
<evidence type="ECO:0000313" key="8">
    <source>
        <dbReference type="Proteomes" id="UP000436088"/>
    </source>
</evidence>
<dbReference type="PANTHER" id="PTHR24009">
    <property type="entry name" value="RNA-BINDING (RRM/RBD/RNP MOTIFS)"/>
    <property type="match status" value="1"/>
</dbReference>
<evidence type="ECO:0000256" key="4">
    <source>
        <dbReference type="ARBA" id="ARBA00022884"/>
    </source>
</evidence>
<dbReference type="GO" id="GO:0003723">
    <property type="term" value="F:RNA binding"/>
    <property type="evidence" value="ECO:0007669"/>
    <property type="project" value="UniProtKB-KW"/>
</dbReference>
<sequence length="496" mass="52952">MLLTGHNSPIGQERAWSSSSLQLSFYTFNSIFSFQCSKAKLICFQAHTIFSPIPSNLSSSGTSSWSPLSELTNPDELISPSSGSLNPSSLPFYGNGGATDMVDEFQLQDQLAFINESSPQNHDFFYPQATDLSSSSTYWGTSSFHRRSSSVSDILGADDQASGFIHGGLGESGSMVTGADGATIVGSPSKIEMDQCHELLRSKSAQQHGFAAASQLIGSTSFPPYSPKCMNSFLQKQQNDSQRAAAAAAAIMMGDDTNKFSRSRLERNVFSINGEASMVTPASRQIYLTFPADSNFIEEDGTLISFAMLVSGEALQGERKSPGQETAANGKRRFLSLWLMGLQLHGAKKNHHHGALSIGSPIPSPTHSPNMFNQSLVLHQFHNSQEAPQENCSSPVPALSTNASEKQVVSTGTDAGKASSGEENVTGKESPHLEYGNLPESLEHNLPDNPFASPTKASGEYLSAFSSTEAVGDESVSASSATNNWVPSTLLPAIMH</sequence>
<gene>
    <name evidence="7" type="ORF">F3Y22_tig00111069pilonHSYRG00115</name>
</gene>
<keyword evidence="3" id="KW-0862">Zinc</keyword>
<feature type="region of interest" description="Disordered" evidence="6">
    <location>
        <begin position="383"/>
        <end position="455"/>
    </location>
</feature>
<evidence type="ECO:0000256" key="2">
    <source>
        <dbReference type="ARBA" id="ARBA00022771"/>
    </source>
</evidence>
<dbReference type="EMBL" id="VEPZ02001219">
    <property type="protein sequence ID" value="KAE8686352.1"/>
    <property type="molecule type" value="Genomic_DNA"/>
</dbReference>
<accession>A0A6A2Z5I5</accession>
<dbReference type="PANTHER" id="PTHR24009:SF3">
    <property type="entry name" value="RNA-BINDING (RRM_RBD_RNP MOTIFS) FAMILY PROTEIN-RELATED"/>
    <property type="match status" value="1"/>
</dbReference>
<evidence type="ECO:0000256" key="3">
    <source>
        <dbReference type="ARBA" id="ARBA00022833"/>
    </source>
</evidence>
<dbReference type="AlphaFoldDB" id="A0A6A2Z5I5"/>
<keyword evidence="8" id="KW-1185">Reference proteome</keyword>
<dbReference type="GO" id="GO:0003677">
    <property type="term" value="F:DNA binding"/>
    <property type="evidence" value="ECO:0007669"/>
    <property type="project" value="UniProtKB-KW"/>
</dbReference>
<feature type="compositionally biased region" description="Polar residues" evidence="6">
    <location>
        <begin position="383"/>
        <end position="413"/>
    </location>
</feature>
<organism evidence="7 8">
    <name type="scientific">Hibiscus syriacus</name>
    <name type="common">Rose of Sharon</name>
    <dbReference type="NCBI Taxonomy" id="106335"/>
    <lineage>
        <taxon>Eukaryota</taxon>
        <taxon>Viridiplantae</taxon>
        <taxon>Streptophyta</taxon>
        <taxon>Embryophyta</taxon>
        <taxon>Tracheophyta</taxon>
        <taxon>Spermatophyta</taxon>
        <taxon>Magnoliopsida</taxon>
        <taxon>eudicotyledons</taxon>
        <taxon>Gunneridae</taxon>
        <taxon>Pentapetalae</taxon>
        <taxon>rosids</taxon>
        <taxon>malvids</taxon>
        <taxon>Malvales</taxon>
        <taxon>Malvaceae</taxon>
        <taxon>Malvoideae</taxon>
        <taxon>Hibiscus</taxon>
    </lineage>
</organism>
<name>A0A6A2Z5I5_HIBSY</name>
<dbReference type="GO" id="GO:0008270">
    <property type="term" value="F:zinc ion binding"/>
    <property type="evidence" value="ECO:0007669"/>
    <property type="project" value="UniProtKB-KW"/>
</dbReference>
<evidence type="ECO:0000256" key="6">
    <source>
        <dbReference type="SAM" id="MobiDB-lite"/>
    </source>
</evidence>
<reference evidence="7" key="1">
    <citation type="submission" date="2019-09" db="EMBL/GenBank/DDBJ databases">
        <title>Draft genome information of white flower Hibiscus syriacus.</title>
        <authorList>
            <person name="Kim Y.-M."/>
        </authorList>
    </citation>
    <scope>NUCLEOTIDE SEQUENCE [LARGE SCALE GENOMIC DNA]</scope>
    <source>
        <strain evidence="7">YM2019G1</strain>
    </source>
</reference>
<evidence type="ECO:0000313" key="7">
    <source>
        <dbReference type="EMBL" id="KAE8686352.1"/>
    </source>
</evidence>
<keyword evidence="4" id="KW-0694">RNA-binding</keyword>
<keyword evidence="1" id="KW-0479">Metal-binding</keyword>
<protein>
    <submittedName>
        <fullName evidence="7">Zinc finger family protein / RNA recognition motif-containing protein isoform 6</fullName>
    </submittedName>
</protein>